<dbReference type="EMBL" id="AODE01000013">
    <property type="protein sequence ID" value="EUJ31156.1"/>
    <property type="molecule type" value="Genomic_DNA"/>
</dbReference>
<dbReference type="STRING" id="1265820.PCORN_06690"/>
<feature type="region of interest" description="Disordered" evidence="1">
    <location>
        <begin position="1"/>
        <end position="21"/>
    </location>
</feature>
<evidence type="ECO:0000259" key="3">
    <source>
        <dbReference type="Pfam" id="PF22694"/>
    </source>
</evidence>
<keyword evidence="4" id="KW-0378">Hydrolase</keyword>
<keyword evidence="2" id="KW-0472">Membrane</keyword>
<evidence type="ECO:0000256" key="1">
    <source>
        <dbReference type="SAM" id="MobiDB-lite"/>
    </source>
</evidence>
<keyword evidence="4" id="KW-0645">Protease</keyword>
<dbReference type="InterPro" id="IPR055210">
    <property type="entry name" value="CtpA/B_N"/>
</dbReference>
<dbReference type="Proteomes" id="UP000019254">
    <property type="component" value="Unassembled WGS sequence"/>
</dbReference>
<keyword evidence="4" id="KW-0121">Carboxypeptidase</keyword>
<protein>
    <submittedName>
        <fullName evidence="4">Carboxypeptidase</fullName>
    </submittedName>
</protein>
<reference evidence="4 5" key="1">
    <citation type="journal article" date="2014" name="Int. J. Syst. Evol. Microbiol.">
        <title>Listeria floridensis sp. nov., Listeria aquatica sp. nov., Listeria cornellensis sp. nov., Listeria riparia sp. nov. and Listeria grandensis sp. nov., from agricultural and natural environments.</title>
        <authorList>
            <person name="den Bakker H.C."/>
            <person name="Warchocki S."/>
            <person name="Wright E.M."/>
            <person name="Allred A.F."/>
            <person name="Ahlstrom C."/>
            <person name="Manuel C.S."/>
            <person name="Stasiewicz M.J."/>
            <person name="Burrell A."/>
            <person name="Roof S."/>
            <person name="Strawn L."/>
            <person name="Fortes E.D."/>
            <person name="Nightingale K.K."/>
            <person name="Kephart D."/>
            <person name="Wiedmann M."/>
        </authorList>
    </citation>
    <scope>NUCLEOTIDE SEQUENCE [LARGE SCALE GENOMIC DNA]</scope>
    <source>
        <strain evidence="5">FSL F6-969</strain>
    </source>
</reference>
<accession>W7C686</accession>
<evidence type="ECO:0000256" key="2">
    <source>
        <dbReference type="SAM" id="Phobius"/>
    </source>
</evidence>
<comment type="caution">
    <text evidence="4">The sequence shown here is derived from an EMBL/GenBank/DDBJ whole genome shotgun (WGS) entry which is preliminary data.</text>
</comment>
<feature type="compositionally biased region" description="Basic and acidic residues" evidence="1">
    <location>
        <begin position="11"/>
        <end position="21"/>
    </location>
</feature>
<dbReference type="PATRIC" id="fig|1265820.5.peg.1310"/>
<organism evidence="4 5">
    <name type="scientific">Listeria cornellensis FSL F6-0969</name>
    <dbReference type="NCBI Taxonomy" id="1265820"/>
    <lineage>
        <taxon>Bacteria</taxon>
        <taxon>Bacillati</taxon>
        <taxon>Bacillota</taxon>
        <taxon>Bacilli</taxon>
        <taxon>Bacillales</taxon>
        <taxon>Listeriaceae</taxon>
        <taxon>Listeria</taxon>
    </lineage>
</organism>
<evidence type="ECO:0000313" key="5">
    <source>
        <dbReference type="Proteomes" id="UP000019254"/>
    </source>
</evidence>
<sequence length="101" mass="11577">MEQGPTNPNEPKNEEKQEVTPRKGFIKMKIFPFVMLLFGCVFATALVTALVMSVGGDKHVKVAIPERKEFTKLYDVYDEIQNKYFKEVNTDKMMEGAINGW</sequence>
<name>W7C686_9LIST</name>
<keyword evidence="2" id="KW-0812">Transmembrane</keyword>
<dbReference type="GO" id="GO:0004180">
    <property type="term" value="F:carboxypeptidase activity"/>
    <property type="evidence" value="ECO:0007669"/>
    <property type="project" value="UniProtKB-KW"/>
</dbReference>
<keyword evidence="5" id="KW-1185">Reference proteome</keyword>
<feature type="transmembrane region" description="Helical" evidence="2">
    <location>
        <begin position="30"/>
        <end position="51"/>
    </location>
</feature>
<dbReference type="Pfam" id="PF22694">
    <property type="entry name" value="CtpB_N-like"/>
    <property type="match status" value="1"/>
</dbReference>
<proteinExistence type="predicted"/>
<feature type="domain" description="Activating protease CtpA/B N-terminal" evidence="3">
    <location>
        <begin position="66"/>
        <end position="100"/>
    </location>
</feature>
<keyword evidence="2" id="KW-1133">Transmembrane helix</keyword>
<evidence type="ECO:0000313" key="4">
    <source>
        <dbReference type="EMBL" id="EUJ31156.1"/>
    </source>
</evidence>
<gene>
    <name evidence="4" type="ORF">PCORN_06690</name>
</gene>
<dbReference type="AlphaFoldDB" id="W7C686"/>